<keyword evidence="7 11" id="KW-1133">Transmembrane helix</keyword>
<evidence type="ECO:0000256" key="10">
    <source>
        <dbReference type="ARBA" id="ARBA00048473"/>
    </source>
</evidence>
<name>A0AAV7JGG4_9METZ</name>
<comment type="similarity">
    <text evidence="2">Belongs to the cystinosin family.</text>
</comment>
<evidence type="ECO:0000256" key="4">
    <source>
        <dbReference type="ARBA" id="ARBA00022692"/>
    </source>
</evidence>
<dbReference type="Proteomes" id="UP001165289">
    <property type="component" value="Unassembled WGS sequence"/>
</dbReference>
<protein>
    <submittedName>
        <fullName evidence="12">Cystinosin-like protein isoform X3</fullName>
    </submittedName>
</protein>
<keyword evidence="9" id="KW-0458">Lysosome</keyword>
<dbReference type="PANTHER" id="PTHR13131">
    <property type="entry name" value="CYSTINOSIN"/>
    <property type="match status" value="1"/>
</dbReference>
<keyword evidence="8 11" id="KW-0472">Membrane</keyword>
<evidence type="ECO:0000256" key="1">
    <source>
        <dbReference type="ARBA" id="ARBA00004155"/>
    </source>
</evidence>
<evidence type="ECO:0000313" key="13">
    <source>
        <dbReference type="Proteomes" id="UP001165289"/>
    </source>
</evidence>
<dbReference type="GO" id="GO:0015184">
    <property type="term" value="F:L-cystine transmembrane transporter activity"/>
    <property type="evidence" value="ECO:0007669"/>
    <property type="project" value="TreeGrafter"/>
</dbReference>
<dbReference type="GO" id="GO:0015293">
    <property type="term" value="F:symporter activity"/>
    <property type="evidence" value="ECO:0007669"/>
    <property type="project" value="UniProtKB-KW"/>
</dbReference>
<dbReference type="FunFam" id="1.20.1280.290:FF:000016">
    <property type="entry name" value="Cystinosin homolog"/>
    <property type="match status" value="1"/>
</dbReference>
<evidence type="ECO:0000256" key="9">
    <source>
        <dbReference type="ARBA" id="ARBA00023228"/>
    </source>
</evidence>
<keyword evidence="6" id="KW-0769">Symport</keyword>
<sequence length="376" mass="42916">MSSNTIFYRYSSQLVVGEISNLTFIANLTSSLILTFFSLEERHPRIVSLPPNTSFQTGNSVVDVYFGGLSPGKAVYQLSPNYPVQFPNGEYIRFSVLHYSFLQWVSNSIGWMYFLCWSISFYPQVVQNFLRKSIDGFSVDYVLMNILGYFSYSTFNVSLYWSTFIQDQYLALHPGGVNPVRLNDVIFSLHGLAISLVILLQTIYYGRKLHVSPIACTILIFLLLAAGITCILAVVSVTSWLNCIYVMSYVKLVITVIKYTPQAWMNYRSKSTVGFSIEGIWLDFSGGVLSVLQMVILAYNFNDWLSIFGDFVKFWLGVISIGFDIIFVLQHYVLYRDKVKGFRCFGIRIFNRNDKQESQSLLRSESTEGTNQVKIN</sequence>
<feature type="transmembrane region" description="Helical" evidence="11">
    <location>
        <begin position="142"/>
        <end position="165"/>
    </location>
</feature>
<keyword evidence="4 11" id="KW-0812">Transmembrane</keyword>
<feature type="transmembrane region" description="Helical" evidence="11">
    <location>
        <begin position="185"/>
        <end position="206"/>
    </location>
</feature>
<dbReference type="GO" id="GO:0005765">
    <property type="term" value="C:lysosomal membrane"/>
    <property type="evidence" value="ECO:0007669"/>
    <property type="project" value="UniProtKB-SubCell"/>
</dbReference>
<dbReference type="SMART" id="SM00679">
    <property type="entry name" value="CTNS"/>
    <property type="match status" value="2"/>
</dbReference>
<accession>A0AAV7JGG4</accession>
<evidence type="ECO:0000256" key="2">
    <source>
        <dbReference type="ARBA" id="ARBA00006855"/>
    </source>
</evidence>
<dbReference type="AlphaFoldDB" id="A0AAV7JGG4"/>
<evidence type="ECO:0000313" key="12">
    <source>
        <dbReference type="EMBL" id="KAI6647559.1"/>
    </source>
</evidence>
<dbReference type="PANTHER" id="PTHR13131:SF5">
    <property type="entry name" value="CYSTINOSIN"/>
    <property type="match status" value="1"/>
</dbReference>
<feature type="transmembrane region" description="Helical" evidence="11">
    <location>
        <begin position="280"/>
        <end position="302"/>
    </location>
</feature>
<comment type="caution">
    <text evidence="12">The sequence shown here is derived from an EMBL/GenBank/DDBJ whole genome shotgun (WGS) entry which is preliminary data.</text>
</comment>
<evidence type="ECO:0000256" key="5">
    <source>
        <dbReference type="ARBA" id="ARBA00022737"/>
    </source>
</evidence>
<evidence type="ECO:0000256" key="3">
    <source>
        <dbReference type="ARBA" id="ARBA00022448"/>
    </source>
</evidence>
<proteinExistence type="inferred from homology"/>
<dbReference type="Pfam" id="PF04193">
    <property type="entry name" value="PQ-loop"/>
    <property type="match status" value="2"/>
</dbReference>
<dbReference type="Gene3D" id="1.20.1280.290">
    <property type="match status" value="1"/>
</dbReference>
<feature type="transmembrane region" description="Helical" evidence="11">
    <location>
        <begin position="314"/>
        <end position="335"/>
    </location>
</feature>
<evidence type="ECO:0000256" key="8">
    <source>
        <dbReference type="ARBA" id="ARBA00023136"/>
    </source>
</evidence>
<evidence type="ECO:0000256" key="7">
    <source>
        <dbReference type="ARBA" id="ARBA00022989"/>
    </source>
</evidence>
<keyword evidence="13" id="KW-1185">Reference proteome</keyword>
<comment type="catalytic activity">
    <reaction evidence="10">
        <text>L-cystine(out) + H(+)(out) = L-cystine(in) + H(+)(in)</text>
        <dbReference type="Rhea" id="RHEA:66172"/>
        <dbReference type="ChEBI" id="CHEBI:15378"/>
        <dbReference type="ChEBI" id="CHEBI:35491"/>
    </reaction>
    <physiologicalReaction direction="left-to-right" evidence="10">
        <dbReference type="Rhea" id="RHEA:66173"/>
    </physiologicalReaction>
</comment>
<gene>
    <name evidence="12" type="ORF">LOD99_8736</name>
</gene>
<keyword evidence="5" id="KW-0677">Repeat</keyword>
<dbReference type="InterPro" id="IPR005282">
    <property type="entry name" value="LC_transporter"/>
</dbReference>
<keyword evidence="3" id="KW-0813">Transport</keyword>
<comment type="subcellular location">
    <subcellularLocation>
        <location evidence="1">Lysosome membrane</location>
        <topology evidence="1">Multi-pass membrane protein</topology>
    </subcellularLocation>
</comment>
<evidence type="ECO:0000256" key="6">
    <source>
        <dbReference type="ARBA" id="ARBA00022847"/>
    </source>
</evidence>
<organism evidence="12 13">
    <name type="scientific">Oopsacas minuta</name>
    <dbReference type="NCBI Taxonomy" id="111878"/>
    <lineage>
        <taxon>Eukaryota</taxon>
        <taxon>Metazoa</taxon>
        <taxon>Porifera</taxon>
        <taxon>Hexactinellida</taxon>
        <taxon>Hexasterophora</taxon>
        <taxon>Lyssacinosida</taxon>
        <taxon>Leucopsacidae</taxon>
        <taxon>Oopsacas</taxon>
    </lineage>
</organism>
<evidence type="ECO:0000256" key="11">
    <source>
        <dbReference type="SAM" id="Phobius"/>
    </source>
</evidence>
<dbReference type="NCBIfam" id="TIGR00951">
    <property type="entry name" value="2A43"/>
    <property type="match status" value="1"/>
</dbReference>
<dbReference type="EMBL" id="JAKMXF010000341">
    <property type="protein sequence ID" value="KAI6647559.1"/>
    <property type="molecule type" value="Genomic_DNA"/>
</dbReference>
<dbReference type="InterPro" id="IPR006603">
    <property type="entry name" value="PQ-loop_rpt"/>
</dbReference>
<feature type="transmembrane region" description="Helical" evidence="11">
    <location>
        <begin position="218"/>
        <end position="238"/>
    </location>
</feature>
<feature type="transmembrane region" description="Helical" evidence="11">
    <location>
        <begin position="111"/>
        <end position="130"/>
    </location>
</feature>
<reference evidence="12 13" key="1">
    <citation type="journal article" date="2023" name="BMC Biol.">
        <title>The compact genome of the sponge Oopsacas minuta (Hexactinellida) is lacking key metazoan core genes.</title>
        <authorList>
            <person name="Santini S."/>
            <person name="Schenkelaars Q."/>
            <person name="Jourda C."/>
            <person name="Duchesne M."/>
            <person name="Belahbib H."/>
            <person name="Rocher C."/>
            <person name="Selva M."/>
            <person name="Riesgo A."/>
            <person name="Vervoort M."/>
            <person name="Leys S.P."/>
            <person name="Kodjabachian L."/>
            <person name="Le Bivic A."/>
            <person name="Borchiellini C."/>
            <person name="Claverie J.M."/>
            <person name="Renard E."/>
        </authorList>
    </citation>
    <scope>NUCLEOTIDE SEQUENCE [LARGE SCALE GENOMIC DNA]</scope>
    <source>
        <strain evidence="12">SPO-2</strain>
    </source>
</reference>
<feature type="transmembrane region" description="Helical" evidence="11">
    <location>
        <begin position="21"/>
        <end position="39"/>
    </location>
</feature>